<dbReference type="Gene3D" id="3.30.70.970">
    <property type="entry name" value="RraB-like"/>
    <property type="match status" value="1"/>
</dbReference>
<sequence length="265" mass="30068">MTKRRKRARLGDVLEVGTPRGLAYIHYTYFTEEPYREVIRILPGFFTARPTEFTELVHHPKAFFAFYPARVAVSQGTVEVVAHHPVSPDKAFPAVYRWAGARSREGRVLAWRICEGSKETLVRDLSEEQRYLPIFSIFLHDSLVSALTNEWRPEHDIGIPPALRESSPVPETPKLPDDSSLRRVRHFLYLPKAKDSKSVADQLSAQGFTVERRKSAEGKNWLVLVTHTVSPDVDLDSVRETLERLAQAHSGEYDGHEMDVTPAPG</sequence>
<dbReference type="RefSeq" id="WP_043414274.1">
    <property type="nucleotide sequence ID" value="NZ_JPMI01000423.1"/>
</dbReference>
<reference evidence="2 3" key="1">
    <citation type="submission" date="2014-07" db="EMBL/GenBank/DDBJ databases">
        <title>Draft Genome Sequence of Gephyronic Acid Producer, Cystobacter violaceus Strain Cb vi76.</title>
        <authorList>
            <person name="Stevens D.C."/>
            <person name="Young J."/>
            <person name="Carmichael R."/>
            <person name="Tan J."/>
            <person name="Taylor R.E."/>
        </authorList>
    </citation>
    <scope>NUCLEOTIDE SEQUENCE [LARGE SCALE GENOMIC DNA]</scope>
    <source>
        <strain evidence="2 3">Cb vi76</strain>
    </source>
</reference>
<feature type="domain" description="Regulator of ribonuclease activity B" evidence="1">
    <location>
        <begin position="180"/>
        <end position="257"/>
    </location>
</feature>
<dbReference type="AlphaFoldDB" id="A0A084SEF8"/>
<dbReference type="EMBL" id="JPMI01000423">
    <property type="protein sequence ID" value="KFA86843.1"/>
    <property type="molecule type" value="Genomic_DNA"/>
</dbReference>
<dbReference type="Pfam" id="PF06877">
    <property type="entry name" value="RraB"/>
    <property type="match status" value="1"/>
</dbReference>
<gene>
    <name evidence="2" type="ORF">Q664_51595</name>
</gene>
<evidence type="ECO:0000259" key="1">
    <source>
        <dbReference type="Pfam" id="PF06877"/>
    </source>
</evidence>
<comment type="caution">
    <text evidence="2">The sequence shown here is derived from an EMBL/GenBank/DDBJ whole genome shotgun (WGS) entry which is preliminary data.</text>
</comment>
<dbReference type="InterPro" id="IPR009671">
    <property type="entry name" value="RraB_dom"/>
</dbReference>
<proteinExistence type="predicted"/>
<dbReference type="Proteomes" id="UP000028547">
    <property type="component" value="Unassembled WGS sequence"/>
</dbReference>
<name>A0A084SEF8_9BACT</name>
<evidence type="ECO:0000313" key="3">
    <source>
        <dbReference type="Proteomes" id="UP000028547"/>
    </source>
</evidence>
<dbReference type="SUPFAM" id="SSF89946">
    <property type="entry name" value="Hypothetical protein VC0424"/>
    <property type="match status" value="1"/>
</dbReference>
<organism evidence="2 3">
    <name type="scientific">Archangium violaceum Cb vi76</name>
    <dbReference type="NCBI Taxonomy" id="1406225"/>
    <lineage>
        <taxon>Bacteria</taxon>
        <taxon>Pseudomonadati</taxon>
        <taxon>Myxococcota</taxon>
        <taxon>Myxococcia</taxon>
        <taxon>Myxococcales</taxon>
        <taxon>Cystobacterineae</taxon>
        <taxon>Archangiaceae</taxon>
        <taxon>Archangium</taxon>
    </lineage>
</organism>
<evidence type="ECO:0000313" key="2">
    <source>
        <dbReference type="EMBL" id="KFA86843.1"/>
    </source>
</evidence>
<protein>
    <recommendedName>
        <fullName evidence="1">Regulator of ribonuclease activity B domain-containing protein</fullName>
    </recommendedName>
</protein>
<accession>A0A084SEF8</accession>
<dbReference type="InterPro" id="IPR036701">
    <property type="entry name" value="RraB-like_sf"/>
</dbReference>